<gene>
    <name evidence="1" type="primary">Bma-tctn-1</name>
    <name evidence="2 4 5" type="ORF">Bm3109</name>
    <name evidence="2" type="ORF">BM_BM3109</name>
    <name evidence="1" type="ORF">BM_Bm3109</name>
</gene>
<accession>A0A1I9GDC5</accession>
<reference evidence="1" key="2">
    <citation type="submission" date="2012-12" db="EMBL/GenBank/DDBJ databases">
        <authorList>
            <consortium name="WormBase Consortium"/>
            <person name="Ghedin E."/>
            <person name="Paulini M."/>
        </authorList>
    </citation>
    <scope>NUCLEOTIDE SEQUENCE</scope>
    <source>
        <strain evidence="1">FR3</strain>
    </source>
</reference>
<dbReference type="Proteomes" id="UP000006672">
    <property type="component" value="Unassembled WGS sequence"/>
</dbReference>
<evidence type="ECO:0000313" key="3">
    <source>
        <dbReference type="Proteomes" id="UP000006672"/>
    </source>
</evidence>
<dbReference type="STRING" id="6279.A0A1I9GDC5"/>
<dbReference type="WormBase" id="Bm3109a">
    <property type="protein sequence ID" value="BM39372"/>
    <property type="gene ID" value="WBGene00223370"/>
</dbReference>
<reference evidence="1 3" key="1">
    <citation type="journal article" date="2007" name="Science">
        <title>Draft genome of the filarial nematode parasite Brugia malayi.</title>
        <authorList>
            <person name="Ghedin E."/>
            <person name="Wang S."/>
            <person name="Spiro D."/>
            <person name="Caler E."/>
            <person name="Zhao Q."/>
            <person name="Crabtree J."/>
            <person name="Allen J.E."/>
            <person name="Delcher A.L."/>
            <person name="Guiliano D.B."/>
            <person name="Miranda-Saavedra D."/>
            <person name="Angiuoli S.V."/>
            <person name="Creasy T."/>
            <person name="Amedeo P."/>
            <person name="Haas B."/>
            <person name="El-Sayed N.M."/>
            <person name="Wortman J.R."/>
            <person name="Feldblyum T."/>
            <person name="Tallon L."/>
            <person name="Schatz M."/>
            <person name="Shumway M."/>
            <person name="Koo H."/>
            <person name="Salzberg S.L."/>
            <person name="Schobel S."/>
            <person name="Pertea M."/>
            <person name="Pop M."/>
            <person name="White O."/>
            <person name="Barton G.J."/>
            <person name="Carlow C.K."/>
            <person name="Crawford M.J."/>
            <person name="Daub J."/>
            <person name="Dimmic M.W."/>
            <person name="Estes C.F."/>
            <person name="Foster J.M."/>
            <person name="Ganatra M."/>
            <person name="Gregory W.F."/>
            <person name="Johnson N.M."/>
            <person name="Jin J."/>
            <person name="Komuniecki R."/>
            <person name="Korf I."/>
            <person name="Kumar S."/>
            <person name="Laney S."/>
            <person name="Li B.W."/>
            <person name="Li W."/>
            <person name="Lindblom T.H."/>
            <person name="Lustigman S."/>
            <person name="Ma D."/>
            <person name="Maina C.V."/>
            <person name="Martin D.M."/>
            <person name="McCarter J.P."/>
            <person name="McReynolds L."/>
            <person name="Mitreva M."/>
            <person name="Nutman T.B."/>
            <person name="Parkinson J."/>
            <person name="Peregrin-Alvarez J.M."/>
            <person name="Poole C."/>
            <person name="Ren Q."/>
            <person name="Saunders L."/>
            <person name="Sluder A.E."/>
            <person name="Smith K."/>
            <person name="Stanke M."/>
            <person name="Unnasch T.R."/>
            <person name="Ware J."/>
            <person name="Wei A.D."/>
            <person name="Weil G."/>
            <person name="Williams D.J."/>
            <person name="Zhang Y."/>
            <person name="Williams S.A."/>
            <person name="Fraser-Liggett C."/>
            <person name="Slatko B."/>
            <person name="Blaxter M.L."/>
            <person name="Scott A.L."/>
        </authorList>
    </citation>
    <scope>NUCLEOTIDE SEQUENCE</scope>
    <source>
        <strain evidence="1 3">FR3</strain>
    </source>
</reference>
<dbReference type="AlphaFoldDB" id="A0A1I9GDC5"/>
<reference evidence="2" key="3">
    <citation type="submission" date="2019-04" db="EMBL/GenBank/DDBJ databases">
        <authorList>
            <person name="Howe K."/>
            <person name="Paulini M."/>
            <person name="Williams G."/>
        </authorList>
    </citation>
    <scope>NUCLEOTIDE SEQUENCE [LARGE SCALE GENOMIC DNA]</scope>
    <source>
        <strain evidence="2">FR3</strain>
    </source>
</reference>
<dbReference type="WBParaSite" id="Bm3109a.1">
    <property type="protein sequence ID" value="Bm3109a.1"/>
    <property type="gene ID" value="WBGene00223370"/>
</dbReference>
<name>A0A1I9GDC5_BRUMA</name>
<dbReference type="EMBL" id="CAAKNF010000196">
    <property type="protein sequence ID" value="VIO89224.1"/>
    <property type="molecule type" value="Genomic_DNA"/>
</dbReference>
<dbReference type="OrthoDB" id="5853399at2759"/>
<organism evidence="1">
    <name type="scientific">Brugia malayi</name>
    <name type="common">Filarial nematode worm</name>
    <dbReference type="NCBI Taxonomy" id="6279"/>
    <lineage>
        <taxon>Eukaryota</taxon>
        <taxon>Metazoa</taxon>
        <taxon>Ecdysozoa</taxon>
        <taxon>Nematoda</taxon>
        <taxon>Chromadorea</taxon>
        <taxon>Rhabditida</taxon>
        <taxon>Spirurina</taxon>
        <taxon>Spiruromorpha</taxon>
        <taxon>Filarioidea</taxon>
        <taxon>Onchocercidae</taxon>
        <taxon>Brugia</taxon>
    </lineage>
</organism>
<evidence type="ECO:0000313" key="1">
    <source>
        <dbReference type="EMBL" id="CRZ24761.1"/>
    </source>
</evidence>
<evidence type="ECO:0000313" key="5">
    <source>
        <dbReference type="WormBase" id="Bm3109a"/>
    </source>
</evidence>
<reference evidence="4" key="4">
    <citation type="submission" date="2019-12" db="UniProtKB">
        <authorList>
            <consortium name="WormBaseParasite"/>
        </authorList>
    </citation>
    <scope>IDENTIFICATION</scope>
</reference>
<evidence type="ECO:0000313" key="4">
    <source>
        <dbReference type="WBParaSite" id="Bm3109a.1"/>
    </source>
</evidence>
<keyword evidence="3" id="KW-1185">Reference proteome</keyword>
<accession>A0A4E9F017</accession>
<protein>
    <submittedName>
        <fullName evidence="1 4">BMA-TCTN-1, isoform a</fullName>
    </submittedName>
</protein>
<sequence length="114" mass="12179">MFPYCSNKLGIQIILCIAFFIESTQALGGIFGLKALTGNMPYIGYGNPWITYPRVAYGGAGLYSPYSSWGYGGSSDGIFGGYGGGNTGLSNSFTPLSGDGRYYRGRGNPWITQQ</sequence>
<dbReference type="EMBL" id="LN856986">
    <property type="protein sequence ID" value="CRZ24761.1"/>
    <property type="molecule type" value="Genomic_DNA"/>
</dbReference>
<evidence type="ECO:0000313" key="2">
    <source>
        <dbReference type="EMBL" id="VIO89224.1"/>
    </source>
</evidence>
<dbReference type="FunCoup" id="A0A1I9GDC5">
    <property type="interactions" value="111"/>
</dbReference>
<proteinExistence type="predicted"/>